<name>A0A6J2YHX8_SITOR</name>
<evidence type="ECO:0000256" key="4">
    <source>
        <dbReference type="ARBA" id="ARBA00022824"/>
    </source>
</evidence>
<reference evidence="8" key="1">
    <citation type="submission" date="2025-08" db="UniProtKB">
        <authorList>
            <consortium name="RefSeq"/>
        </authorList>
    </citation>
    <scope>IDENTIFICATION</scope>
    <source>
        <tissue evidence="8">Gonads</tissue>
    </source>
</reference>
<dbReference type="OrthoDB" id="5086500at2759"/>
<dbReference type="GO" id="GO:0005783">
    <property type="term" value="C:endoplasmic reticulum"/>
    <property type="evidence" value="ECO:0007669"/>
    <property type="project" value="UniProtKB-SubCell"/>
</dbReference>
<keyword evidence="5" id="KW-0496">Mitochondrion</keyword>
<evidence type="ECO:0000256" key="1">
    <source>
        <dbReference type="ARBA" id="ARBA00004173"/>
    </source>
</evidence>
<organism evidence="7 8">
    <name type="scientific">Sitophilus oryzae</name>
    <name type="common">Rice weevil</name>
    <name type="synonym">Curculio oryzae</name>
    <dbReference type="NCBI Taxonomy" id="7048"/>
    <lineage>
        <taxon>Eukaryota</taxon>
        <taxon>Metazoa</taxon>
        <taxon>Ecdysozoa</taxon>
        <taxon>Arthropoda</taxon>
        <taxon>Hexapoda</taxon>
        <taxon>Insecta</taxon>
        <taxon>Pterygota</taxon>
        <taxon>Neoptera</taxon>
        <taxon>Endopterygota</taxon>
        <taxon>Coleoptera</taxon>
        <taxon>Polyphaga</taxon>
        <taxon>Cucujiformia</taxon>
        <taxon>Curculionidae</taxon>
        <taxon>Dryophthorinae</taxon>
        <taxon>Sitophilus</taxon>
    </lineage>
</organism>
<dbReference type="PANTHER" id="PTHR48182">
    <property type="entry name" value="PROTEIN SERAC1"/>
    <property type="match status" value="1"/>
</dbReference>
<evidence type="ECO:0000313" key="7">
    <source>
        <dbReference type="Proteomes" id="UP000504635"/>
    </source>
</evidence>
<protein>
    <submittedName>
        <fullName evidence="8">Protein SERAC1 isoform X1</fullName>
    </submittedName>
</protein>
<sequence>MELTVEDIMSDQGIISSEINITMDSGNDGYWVIPYKKLWLHNVLHSLRNQLVPALTAFLVNSVARPLAPLQAIPLSFPVRLEYIRARRRSRAQLALMNVPETDRIEECQDAETSDNDRPEKCVNCTILHQPEGEPSADIIFVHGLHGGVDRTWTQGTWRLNNHKLKDQTPVRRRSTGNMYVPVKDDNGTQEGTLKRTLSKIYSKVPIKVARKNGKDYDQTDRRKEMEEVDKEVMENFSQCWPRDWLPQDCPGVRVVAINYTTDMLWRPMWQKMKTRSDLRERSKEMIEELVRVGVGRRPIVWVGHSKGGLFIKQIILNATSGDDEFQHIEDFFNQTKAIMFYSVPHKGSPIADMIFPFFKRSIELLEVQRNCKFVLDLHQRFLEIFNNDNNNKPEIFSFIDTENTPVAFTSLKFIAYESADPDIGTKCDVPLNHREICKPAGRDCFLYLELVKLINRSIFNKNK</sequence>
<gene>
    <name evidence="8" type="primary">LOC115887253</name>
</gene>
<dbReference type="GO" id="GO:0016020">
    <property type="term" value="C:membrane"/>
    <property type="evidence" value="ECO:0007669"/>
    <property type="project" value="UniProtKB-SubCell"/>
</dbReference>
<keyword evidence="6" id="KW-0472">Membrane</keyword>
<accession>A0A6J2YHX8</accession>
<evidence type="ECO:0000313" key="8">
    <source>
        <dbReference type="RefSeq" id="XP_030762490.1"/>
    </source>
</evidence>
<dbReference type="FunCoup" id="A0A6J2YHX8">
    <property type="interactions" value="25"/>
</dbReference>
<evidence type="ECO:0000256" key="6">
    <source>
        <dbReference type="ARBA" id="ARBA00023136"/>
    </source>
</evidence>
<dbReference type="Proteomes" id="UP000504635">
    <property type="component" value="Unplaced"/>
</dbReference>
<dbReference type="KEGG" id="soy:115887253"/>
<evidence type="ECO:0000256" key="5">
    <source>
        <dbReference type="ARBA" id="ARBA00023128"/>
    </source>
</evidence>
<keyword evidence="4" id="KW-0256">Endoplasmic reticulum</keyword>
<evidence type="ECO:0000256" key="2">
    <source>
        <dbReference type="ARBA" id="ARBA00004240"/>
    </source>
</evidence>
<dbReference type="SUPFAM" id="SSF53474">
    <property type="entry name" value="alpha/beta-Hydrolases"/>
    <property type="match status" value="1"/>
</dbReference>
<evidence type="ECO:0000256" key="3">
    <source>
        <dbReference type="ARBA" id="ARBA00004370"/>
    </source>
</evidence>
<dbReference type="AlphaFoldDB" id="A0A6J2YHX8"/>
<proteinExistence type="predicted"/>
<comment type="subcellular location">
    <subcellularLocation>
        <location evidence="2">Endoplasmic reticulum</location>
    </subcellularLocation>
    <subcellularLocation>
        <location evidence="3">Membrane</location>
    </subcellularLocation>
    <subcellularLocation>
        <location evidence="1">Mitochondrion</location>
    </subcellularLocation>
</comment>
<dbReference type="InParanoid" id="A0A6J2YHX8"/>
<keyword evidence="7" id="KW-1185">Reference proteome</keyword>
<dbReference type="Gene3D" id="3.40.50.1820">
    <property type="entry name" value="alpha/beta hydrolase"/>
    <property type="match status" value="1"/>
</dbReference>
<dbReference type="GO" id="GO:0005739">
    <property type="term" value="C:mitochondrion"/>
    <property type="evidence" value="ECO:0007669"/>
    <property type="project" value="UniProtKB-SubCell"/>
</dbReference>
<dbReference type="PANTHER" id="PTHR48182:SF2">
    <property type="entry name" value="PROTEIN SERAC1"/>
    <property type="match status" value="1"/>
</dbReference>
<dbReference type="InterPro" id="IPR052374">
    <property type="entry name" value="SERAC1"/>
</dbReference>
<dbReference type="InterPro" id="IPR029058">
    <property type="entry name" value="AB_hydrolase_fold"/>
</dbReference>
<dbReference type="GeneID" id="115887253"/>
<dbReference type="RefSeq" id="XP_030762490.1">
    <property type="nucleotide sequence ID" value="XM_030906630.1"/>
</dbReference>